<reference evidence="2" key="1">
    <citation type="submission" date="2021-02" db="EMBL/GenBank/DDBJ databases">
        <authorList>
            <person name="Nowell W R."/>
        </authorList>
    </citation>
    <scope>NUCLEOTIDE SEQUENCE</scope>
</reference>
<evidence type="ECO:0000313" key="4">
    <source>
        <dbReference type="EMBL" id="CAF4387623.1"/>
    </source>
</evidence>
<dbReference type="Proteomes" id="UP000663829">
    <property type="component" value="Unassembled WGS sequence"/>
</dbReference>
<protein>
    <submittedName>
        <fullName evidence="2">Uncharacterized protein</fullName>
    </submittedName>
</protein>
<evidence type="ECO:0000313" key="2">
    <source>
        <dbReference type="EMBL" id="CAF1528459.1"/>
    </source>
</evidence>
<dbReference type="SUPFAM" id="SSF56672">
    <property type="entry name" value="DNA/RNA polymerases"/>
    <property type="match status" value="1"/>
</dbReference>
<name>A0A815VHT9_9BILA</name>
<sequence length="66" mass="7643">MLENQKSQRRKIGFLGHQVKTGHIKLNPENIRALMETQIPTTEEETCRFLKGGEYYRNDGLLIPLS</sequence>
<proteinExistence type="predicted"/>
<dbReference type="EMBL" id="CAJOBC010090112">
    <property type="protein sequence ID" value="CAF4387623.1"/>
    <property type="molecule type" value="Genomic_DNA"/>
</dbReference>
<comment type="caution">
    <text evidence="2">The sequence shown here is derived from an EMBL/GenBank/DDBJ whole genome shotgun (WGS) entry which is preliminary data.</text>
</comment>
<evidence type="ECO:0000313" key="3">
    <source>
        <dbReference type="EMBL" id="CAF4033170.1"/>
    </source>
</evidence>
<dbReference type="Proteomes" id="UP000681722">
    <property type="component" value="Unassembled WGS sequence"/>
</dbReference>
<evidence type="ECO:0000313" key="1">
    <source>
        <dbReference type="EMBL" id="CAF1225076.1"/>
    </source>
</evidence>
<organism evidence="2 5">
    <name type="scientific">Didymodactylos carnosus</name>
    <dbReference type="NCBI Taxonomy" id="1234261"/>
    <lineage>
        <taxon>Eukaryota</taxon>
        <taxon>Metazoa</taxon>
        <taxon>Spiralia</taxon>
        <taxon>Gnathifera</taxon>
        <taxon>Rotifera</taxon>
        <taxon>Eurotatoria</taxon>
        <taxon>Bdelloidea</taxon>
        <taxon>Philodinida</taxon>
        <taxon>Philodinidae</taxon>
        <taxon>Didymodactylos</taxon>
    </lineage>
</organism>
<dbReference type="EMBL" id="CAJNOK010015420">
    <property type="protein sequence ID" value="CAF1225076.1"/>
    <property type="molecule type" value="Genomic_DNA"/>
</dbReference>
<gene>
    <name evidence="2" type="ORF">GPM918_LOCUS37917</name>
    <name evidence="1" type="ORF">OVA965_LOCUS25105</name>
    <name evidence="4" type="ORF">SRO942_LOCUS38703</name>
    <name evidence="3" type="ORF">TMI583_LOCUS25827</name>
</gene>
<dbReference type="InterPro" id="IPR043502">
    <property type="entry name" value="DNA/RNA_pol_sf"/>
</dbReference>
<dbReference type="AlphaFoldDB" id="A0A815VHT9"/>
<accession>A0A815VHT9</accession>
<dbReference type="EMBL" id="CAJOBA010036960">
    <property type="protein sequence ID" value="CAF4033170.1"/>
    <property type="molecule type" value="Genomic_DNA"/>
</dbReference>
<dbReference type="Proteomes" id="UP000682733">
    <property type="component" value="Unassembled WGS sequence"/>
</dbReference>
<evidence type="ECO:0000313" key="5">
    <source>
        <dbReference type="Proteomes" id="UP000663829"/>
    </source>
</evidence>
<dbReference type="Proteomes" id="UP000677228">
    <property type="component" value="Unassembled WGS sequence"/>
</dbReference>
<dbReference type="EMBL" id="CAJNOQ010024540">
    <property type="protein sequence ID" value="CAF1528459.1"/>
    <property type="molecule type" value="Genomic_DNA"/>
</dbReference>
<keyword evidence="5" id="KW-1185">Reference proteome</keyword>